<proteinExistence type="predicted"/>
<protein>
    <submittedName>
        <fullName evidence="2">HET-domain-containing protein</fullName>
    </submittedName>
</protein>
<gene>
    <name evidence="2" type="ORF">L207DRAFT_509464</name>
</gene>
<dbReference type="EMBL" id="KZ613941">
    <property type="protein sequence ID" value="PMD44789.1"/>
    <property type="molecule type" value="Genomic_DNA"/>
</dbReference>
<organism evidence="2 3">
    <name type="scientific">Hyaloscypha variabilis (strain UAMH 11265 / GT02V1 / F)</name>
    <name type="common">Meliniomyces variabilis</name>
    <dbReference type="NCBI Taxonomy" id="1149755"/>
    <lineage>
        <taxon>Eukaryota</taxon>
        <taxon>Fungi</taxon>
        <taxon>Dikarya</taxon>
        <taxon>Ascomycota</taxon>
        <taxon>Pezizomycotina</taxon>
        <taxon>Leotiomycetes</taxon>
        <taxon>Helotiales</taxon>
        <taxon>Hyaloscyphaceae</taxon>
        <taxon>Hyaloscypha</taxon>
        <taxon>Hyaloscypha variabilis</taxon>
    </lineage>
</organism>
<accession>A0A2J6S1Y7</accession>
<dbReference type="STRING" id="1149755.A0A2J6S1Y7"/>
<dbReference type="Proteomes" id="UP000235786">
    <property type="component" value="Unassembled WGS sequence"/>
</dbReference>
<dbReference type="InterPro" id="IPR052895">
    <property type="entry name" value="HetReg/Transcr_Mod"/>
</dbReference>
<feature type="domain" description="Heterokaryon incompatibility" evidence="1">
    <location>
        <begin position="52"/>
        <end position="190"/>
    </location>
</feature>
<evidence type="ECO:0000313" key="2">
    <source>
        <dbReference type="EMBL" id="PMD44789.1"/>
    </source>
</evidence>
<dbReference type="PANTHER" id="PTHR24148">
    <property type="entry name" value="ANKYRIN REPEAT DOMAIN-CONTAINING PROTEIN 39 HOMOLOG-RELATED"/>
    <property type="match status" value="1"/>
</dbReference>
<reference evidence="2 3" key="1">
    <citation type="submission" date="2016-04" db="EMBL/GenBank/DDBJ databases">
        <title>A degradative enzymes factory behind the ericoid mycorrhizal symbiosis.</title>
        <authorList>
            <consortium name="DOE Joint Genome Institute"/>
            <person name="Martino E."/>
            <person name="Morin E."/>
            <person name="Grelet G."/>
            <person name="Kuo A."/>
            <person name="Kohler A."/>
            <person name="Daghino S."/>
            <person name="Barry K."/>
            <person name="Choi C."/>
            <person name="Cichocki N."/>
            <person name="Clum A."/>
            <person name="Copeland A."/>
            <person name="Hainaut M."/>
            <person name="Haridas S."/>
            <person name="Labutti K."/>
            <person name="Lindquist E."/>
            <person name="Lipzen A."/>
            <person name="Khouja H.-R."/>
            <person name="Murat C."/>
            <person name="Ohm R."/>
            <person name="Olson A."/>
            <person name="Spatafora J."/>
            <person name="Veneault-Fourrey C."/>
            <person name="Henrissat B."/>
            <person name="Grigoriev I."/>
            <person name="Martin F."/>
            <person name="Perotto S."/>
        </authorList>
    </citation>
    <scope>NUCLEOTIDE SEQUENCE [LARGE SCALE GENOMIC DNA]</scope>
    <source>
        <strain evidence="2 3">F</strain>
    </source>
</reference>
<sequence length="573" mass="66017">MSPRSRTISYQPLQPDGLRLVALQPDDGGSKIECLMEYTTFESNFKARNHRYEALSYMWGSPDSVREIYIDGSVCDVRENLYWALYHLRLTDRPRILWIDALCINQEDTKERNHQVGQMDRIYRDAKLVAVYVGRETEEDAQAMEYISKIYNERLYIQKFFRQRYYKEFWEQILVFCRREYWTRLWVIQEIMLAAKLFIYCGDNHMSYEKLAEVFRLSFDKVIVDKDSSIKNSSASRLLLAKHGGPHQVSRPRYISIVDLVLLHRGAQCLQTHDKVFGLLSLAKECCRNAVEVDYSMSLHDLCIIALRHHLHWHAPRNFFSDVKNFLDIITPEESVYPSAWQKFTSIPLCSPSTSGLTITAQVVGVICNLESLYIHDDPLSAVAQQHGTCFSSPHHLFSPHFRKQMNASALHDLNNTELARTSLVSLNILFPKLSTSFPAAPPDRHNTFISKEDRDSYLKLYRRAKKHALKEYLKGTIRGKKSLFLTSEGDLGFCATGAQIGDLLVRFEEFGEVGIMSAQKVRKEERGEIRLVGRAVPYFQGGDFGVNTGVNERASFQVEIDLSMWLMFGGKV</sequence>
<dbReference type="OrthoDB" id="3553147at2759"/>
<dbReference type="Pfam" id="PF06985">
    <property type="entry name" value="HET"/>
    <property type="match status" value="1"/>
</dbReference>
<evidence type="ECO:0000259" key="1">
    <source>
        <dbReference type="Pfam" id="PF06985"/>
    </source>
</evidence>
<evidence type="ECO:0000313" key="3">
    <source>
        <dbReference type="Proteomes" id="UP000235786"/>
    </source>
</evidence>
<dbReference type="AlphaFoldDB" id="A0A2J6S1Y7"/>
<dbReference type="InterPro" id="IPR010730">
    <property type="entry name" value="HET"/>
</dbReference>
<dbReference type="PANTHER" id="PTHR24148:SF73">
    <property type="entry name" value="HET DOMAIN PROTEIN (AFU_ORTHOLOGUE AFUA_8G01020)"/>
    <property type="match status" value="1"/>
</dbReference>
<keyword evidence="3" id="KW-1185">Reference proteome</keyword>
<name>A0A2J6S1Y7_HYAVF</name>